<feature type="domain" description="Metallo-beta-lactamase" evidence="1">
    <location>
        <begin position="15"/>
        <end position="214"/>
    </location>
</feature>
<evidence type="ECO:0000313" key="2">
    <source>
        <dbReference type="EMBL" id="TBN46967.1"/>
    </source>
</evidence>
<dbReference type="InterPro" id="IPR001279">
    <property type="entry name" value="Metallo-B-lactamas"/>
</dbReference>
<dbReference type="InterPro" id="IPR036866">
    <property type="entry name" value="RibonucZ/Hydroxyglut_hydro"/>
</dbReference>
<keyword evidence="3" id="KW-1185">Reference proteome</keyword>
<dbReference type="Proteomes" id="UP000292859">
    <property type="component" value="Unassembled WGS sequence"/>
</dbReference>
<dbReference type="CDD" id="cd07732">
    <property type="entry name" value="metallo-hydrolase-like_MBL-fold"/>
    <property type="match status" value="1"/>
</dbReference>
<protein>
    <submittedName>
        <fullName evidence="2">MBL fold metallo-hydrolase</fullName>
    </submittedName>
</protein>
<accession>A0ABY1YEZ4</accession>
<dbReference type="PANTHER" id="PTHR43694:SF1">
    <property type="entry name" value="RIBONUCLEASE J"/>
    <property type="match status" value="1"/>
</dbReference>
<dbReference type="PANTHER" id="PTHR43694">
    <property type="entry name" value="RIBONUCLEASE J"/>
    <property type="match status" value="1"/>
</dbReference>
<name>A0ABY1YEZ4_9RHOB</name>
<reference evidence="2 3" key="1">
    <citation type="submission" date="2019-02" db="EMBL/GenBank/DDBJ databases">
        <authorList>
            <person name="Zhang G."/>
        </authorList>
    </citation>
    <scope>NUCLEOTIDE SEQUENCE [LARGE SCALE GENOMIC DNA]</scope>
    <source>
        <strain evidence="2 3">CMB17</strain>
    </source>
</reference>
<comment type="caution">
    <text evidence="2">The sequence shown here is derived from an EMBL/GenBank/DDBJ whole genome shotgun (WGS) entry which is preliminary data.</text>
</comment>
<dbReference type="EMBL" id="SIRL01000015">
    <property type="protein sequence ID" value="TBN46967.1"/>
    <property type="molecule type" value="Genomic_DNA"/>
</dbReference>
<evidence type="ECO:0000259" key="1">
    <source>
        <dbReference type="SMART" id="SM00849"/>
    </source>
</evidence>
<gene>
    <name evidence="2" type="ORF">EYF88_15740</name>
</gene>
<organism evidence="2 3">
    <name type="scientific">Paracoccus sediminis</name>
    <dbReference type="NCBI Taxonomy" id="1214787"/>
    <lineage>
        <taxon>Bacteria</taxon>
        <taxon>Pseudomonadati</taxon>
        <taxon>Pseudomonadota</taxon>
        <taxon>Alphaproteobacteria</taxon>
        <taxon>Rhodobacterales</taxon>
        <taxon>Paracoccaceae</taxon>
        <taxon>Paracoccus</taxon>
    </lineage>
</organism>
<dbReference type="Gene3D" id="3.60.15.10">
    <property type="entry name" value="Ribonuclease Z/Hydroxyacylglutathione hydrolase-like"/>
    <property type="match status" value="1"/>
</dbReference>
<dbReference type="SUPFAM" id="SSF56281">
    <property type="entry name" value="Metallo-hydrolase/oxidoreductase"/>
    <property type="match status" value="1"/>
</dbReference>
<sequence length="409" mass="45078">MKVSVTVHRGSAEIGGSCIEIRSASGQRLILDAGRPLDAPPGATGLLPKSLDLTGDATVLICHPHQDHWGLINELPARWEVMTGVASAKLIGITARFAQQPLDRELSTWSSRRSFSRGAFQVRPYLTDHSGFDAYMLLIEVDGRRILYSGDFRNHGRKGNLVDRLIAAPPEDVDVLIIEGTNLGTNKPTESEDELEARFVDLARRTAGRVFVTWSGQNIDRTVTLYRAASKSGRTLAVDLYTAEVLDALREHLSAPYLGIDKLKVVLTRNLVAYYKRLGREDWLAKMAQVGFGAADLERDNYIAMIRRGNLHRDYLAKGVVPTAEDAYSFSMWSGYLKDQTEMLDWFRSAGSTIKHIHTSGHASPATLRAFAAAISAKAVIPVHGSNWNTEQDGFGSIIRLGDAETFTI</sequence>
<evidence type="ECO:0000313" key="3">
    <source>
        <dbReference type="Proteomes" id="UP000292859"/>
    </source>
</evidence>
<dbReference type="Pfam" id="PF00753">
    <property type="entry name" value="Lactamase_B"/>
    <property type="match status" value="1"/>
</dbReference>
<proteinExistence type="predicted"/>
<dbReference type="SMART" id="SM00849">
    <property type="entry name" value="Lactamase_B"/>
    <property type="match status" value="1"/>
</dbReference>